<reference evidence="1" key="1">
    <citation type="journal article" date="2019" name="Sci. Rep.">
        <title>Draft genome of Tanacetum cinerariifolium, the natural source of mosquito coil.</title>
        <authorList>
            <person name="Yamashiro T."/>
            <person name="Shiraishi A."/>
            <person name="Satake H."/>
            <person name="Nakayama K."/>
        </authorList>
    </citation>
    <scope>NUCLEOTIDE SEQUENCE</scope>
</reference>
<accession>A0A699RK21</accession>
<gene>
    <name evidence="1" type="ORF">Tci_858103</name>
</gene>
<sequence length="173" mass="18376">PCAWQATGIPRSRAVSTTARISSSEYCGPLPLGLRSSTPPVLAILMRSAPRLNCSRTACRHWSGPLATLLGWPSFSIISALRPSPSSMCPPVAEIAVPAEKMRGPGTRPRFTALRRAVFTPEPPHRPAPPQCGPYLPPGFAGLGGGRCARRAGARSAGRFFGRKPLGQRALGW</sequence>
<organism evidence="1">
    <name type="scientific">Tanacetum cinerariifolium</name>
    <name type="common">Dalmatian daisy</name>
    <name type="synonym">Chrysanthemum cinerariifolium</name>
    <dbReference type="NCBI Taxonomy" id="118510"/>
    <lineage>
        <taxon>Eukaryota</taxon>
        <taxon>Viridiplantae</taxon>
        <taxon>Streptophyta</taxon>
        <taxon>Embryophyta</taxon>
        <taxon>Tracheophyta</taxon>
        <taxon>Spermatophyta</taxon>
        <taxon>Magnoliopsida</taxon>
        <taxon>eudicotyledons</taxon>
        <taxon>Gunneridae</taxon>
        <taxon>Pentapetalae</taxon>
        <taxon>asterids</taxon>
        <taxon>campanulids</taxon>
        <taxon>Asterales</taxon>
        <taxon>Asteraceae</taxon>
        <taxon>Asteroideae</taxon>
        <taxon>Anthemideae</taxon>
        <taxon>Anthemidinae</taxon>
        <taxon>Tanacetum</taxon>
    </lineage>
</organism>
<protein>
    <submittedName>
        <fullName evidence="1">Uncharacterized protein</fullName>
    </submittedName>
</protein>
<dbReference type="EMBL" id="BKCJ011103545">
    <property type="protein sequence ID" value="GFC86133.1"/>
    <property type="molecule type" value="Genomic_DNA"/>
</dbReference>
<proteinExistence type="predicted"/>
<name>A0A699RK21_TANCI</name>
<comment type="caution">
    <text evidence="1">The sequence shown here is derived from an EMBL/GenBank/DDBJ whole genome shotgun (WGS) entry which is preliminary data.</text>
</comment>
<evidence type="ECO:0000313" key="1">
    <source>
        <dbReference type="EMBL" id="GFC86133.1"/>
    </source>
</evidence>
<dbReference type="AlphaFoldDB" id="A0A699RK21"/>
<feature type="non-terminal residue" evidence="1">
    <location>
        <position position="1"/>
    </location>
</feature>